<dbReference type="InParanoid" id="C3Z7Z4"/>
<proteinExistence type="predicted"/>
<evidence type="ECO:0000313" key="1">
    <source>
        <dbReference type="EMBL" id="EEN51308.1"/>
    </source>
</evidence>
<name>C3Z7Z4_BRAFL</name>
<reference evidence="1" key="1">
    <citation type="journal article" date="2008" name="Nature">
        <title>The amphioxus genome and the evolution of the chordate karyotype.</title>
        <authorList>
            <consortium name="US DOE Joint Genome Institute (JGI-PGF)"/>
            <person name="Putnam N.H."/>
            <person name="Butts T."/>
            <person name="Ferrier D.E.K."/>
            <person name="Furlong R.F."/>
            <person name="Hellsten U."/>
            <person name="Kawashima T."/>
            <person name="Robinson-Rechavi M."/>
            <person name="Shoguchi E."/>
            <person name="Terry A."/>
            <person name="Yu J.-K."/>
            <person name="Benito-Gutierrez E.L."/>
            <person name="Dubchak I."/>
            <person name="Garcia-Fernandez J."/>
            <person name="Gibson-Brown J.J."/>
            <person name="Grigoriev I.V."/>
            <person name="Horton A.C."/>
            <person name="de Jong P.J."/>
            <person name="Jurka J."/>
            <person name="Kapitonov V.V."/>
            <person name="Kohara Y."/>
            <person name="Kuroki Y."/>
            <person name="Lindquist E."/>
            <person name="Lucas S."/>
            <person name="Osoegawa K."/>
            <person name="Pennacchio L.A."/>
            <person name="Salamov A.A."/>
            <person name="Satou Y."/>
            <person name="Sauka-Spengler T."/>
            <person name="Schmutz J."/>
            <person name="Shin-I T."/>
            <person name="Toyoda A."/>
            <person name="Bronner-Fraser M."/>
            <person name="Fujiyama A."/>
            <person name="Holland L.Z."/>
            <person name="Holland P.W.H."/>
            <person name="Satoh N."/>
            <person name="Rokhsar D.S."/>
        </authorList>
    </citation>
    <scope>NUCLEOTIDE SEQUENCE [LARGE SCALE GENOMIC DNA]</scope>
    <source>
        <strain evidence="1">S238N-H82</strain>
        <tissue evidence="1">Testes</tissue>
    </source>
</reference>
<organism>
    <name type="scientific">Branchiostoma floridae</name>
    <name type="common">Florida lancelet</name>
    <name type="synonym">Amphioxus</name>
    <dbReference type="NCBI Taxonomy" id="7739"/>
    <lineage>
        <taxon>Eukaryota</taxon>
        <taxon>Metazoa</taxon>
        <taxon>Chordata</taxon>
        <taxon>Cephalochordata</taxon>
        <taxon>Leptocardii</taxon>
        <taxon>Amphioxiformes</taxon>
        <taxon>Branchiostomatidae</taxon>
        <taxon>Branchiostoma</taxon>
    </lineage>
</organism>
<dbReference type="EMBL" id="GG666592">
    <property type="protein sequence ID" value="EEN51308.1"/>
    <property type="molecule type" value="Genomic_DNA"/>
</dbReference>
<dbReference type="PANTHER" id="PTHR46704">
    <property type="entry name" value="CXC DOMAIN-CONTAINING PROTEIN-RELATED"/>
    <property type="match status" value="1"/>
</dbReference>
<protein>
    <submittedName>
        <fullName evidence="1">Uncharacterized protein</fullName>
    </submittedName>
</protein>
<accession>C3Z7Z4</accession>
<sequence>MESEEDAVWLLPPEKRTRTSVATSKTVSPSSSATAVPPVPVCRSKTISFDFSKCIFCRKQTHKKVKDLINVSTFEACQRIVEAAHVKEDGELLRILGAFNNDLIAAEAKYHKACQASYTSKSNLKVASGKASDGFSQAFRDLLDEVQPHLDSGRAFTMSALLDRYKTNLEKRSEDSKSYTKYHLKAKLQGHFGASIAFHVPYDRSMSELVYSSSVCLEDVLDAAYRTPTAVPTATDDAQQSKSAQATEGMDKDLLLYHAAMAIKSDISNATGIQTQPISVADMTLATCRSVVPDSLFKLLQHIITVGHDDTPSDQERKILMLAQDIMHCASYGRIKTPKHTCLGLTVRHLTRSKQLLTILNRMGHCASYDEIEVVDTSLATECIAKADIYGVVVPSNIKPGTFVQAAADNNDLSEETLDGKNTTHATTLVLFQRGTYGPAPRSQTLGDHSVKKKSLTSSCATEILDFSACGKRPAVTTFLNKVGELIGRQEDHDSICTTAMVDMEWVLMRMLPTKLVDVSLHQNRPDQSIPGWSGFHAAVTSTFSPHMLSTVIGYCPMIQGSPTEYSTVYTVMKQVQAMMKHLDQEDSVITFDLAIYSMAKEIQWRLPEEFSDTVIRLGGFHIALNYLSLLGKQYKGSGLDDLLLESGVYGSNTATILLEGKSYNRGVRAHKLTMEVMLRLQWQAYISSVVPEGGEIPPDVEEEVSAVQLAYERAGDLHEPMTSLHEAMPALMTKFEHFKTSMKAKSHLFSFWDNYVSMVLLLLQFIKAERSGDWSLHLASTACMVPCFNSMDRTNYARWLPVYLADMRRLPETHPQVHNAFMAGDHAISRSNQPFAKVWTDMALEQSINLDSKTSGGIVGISQRPGALERWFATVHERVAVVTALKEMCGIADSDLIATHKEARDGRVKRDEDDVRKMRAMFEVGLMTNPFCADVSQDIHPLINFATGVVMPEDAAVRLISAYEIGLQQCSTFVRQRLDSNEKGFWEPLPHLKIKTFHSLSQKRRMTTNEKVVTISADRDLFGRLVIAARSRQIDLKEVLTYELCAVPLSLVHPDGTMRKTCKSVLLSELEKEVQVHARLPVTNDISTAYISDGMATIQAVGTGGAALFGDLATLHYRMLTSNLGQQCQRVDVVFDQYNKTSIKDGERQRRDQQSTLEVKIQGHTTPTPKQWKKYVANPKNKENLSEYLTQSFCELGMSHLQPGQKIVVGGGLEDGQRAIMVTNNHTEDLKCLYSDHEEADTRILLHVQDAARECRRIVVNSPDTDVAVLCTSFCSELGCDELWFRTGVKDKARYIPVHSLSQSLGPQLCQALPAFHAITGCDSTGSFHGIGKKKALSVLRQNPEHQSNLAVFGQEPKLGEECFRSSENFVCDLYESGKAPCTTDELRYFIFCQKKQRNEALPPTSNSLRHHLQRLLTLHLAGILFKNSRKDS</sequence>
<dbReference type="PANTHER" id="PTHR46704:SF1">
    <property type="entry name" value="TELOMERE LENGTH REGULATION PROTEIN TEL2 HOMOLOG"/>
    <property type="match status" value="1"/>
</dbReference>
<dbReference type="eggNOG" id="ENOG502RYW1">
    <property type="taxonomic scope" value="Eukaryota"/>
</dbReference>
<gene>
    <name evidence="1" type="ORF">BRAFLDRAFT_128105</name>
</gene>